<dbReference type="InterPro" id="IPR057589">
    <property type="entry name" value="GT_PLOD"/>
</dbReference>
<proteinExistence type="predicted"/>
<dbReference type="OrthoDB" id="69177at2759"/>
<evidence type="ECO:0000313" key="4">
    <source>
        <dbReference type="Proteomes" id="UP001165065"/>
    </source>
</evidence>
<gene>
    <name evidence="3" type="ORF">TrCOL_g4369</name>
</gene>
<feature type="domain" description="PLOD1-3-like GT" evidence="2">
    <location>
        <begin position="109"/>
        <end position="343"/>
    </location>
</feature>
<dbReference type="Proteomes" id="UP001165065">
    <property type="component" value="Unassembled WGS sequence"/>
</dbReference>
<sequence length="398" mass="44030">MNRSGEKYEELVEVGEDAVKMGRSSAGHLVTRRHPDEAAGRTRDGTGGESGRIIASGVAVGQDITIADPSGTKKTSKDRGLPSPHLQRLPPPPPPPPPSEPEDGLCKEGIVALTYATHSGKDDKFCRAVESAIQHGVPLRILGWGEEWKGLTQKLEGSLKALRSLPPSCTVVFTDAYDVLYSDNLSTIKSKFSSLGEPVLFAGECGCWPQITRDNGVGSVCLNDYPTSPTPYRYLNSGQWIARADKALEIFEALIGEAKTYAMRYHVPVSKINDQEMVSDMYMDGRFGIKLDHRNEIFQAMHATYKFPLERCDPWPELQNRGGVWENKVYGTSPSIFHFNGGNMAHYVDVESQMWYKKKGKKRGRGMDGKDLGEVTLQVGDRDGKHVKYKDLCPNTPR</sequence>
<dbReference type="EMBL" id="BRYA01001548">
    <property type="protein sequence ID" value="GMI45361.1"/>
    <property type="molecule type" value="Genomic_DNA"/>
</dbReference>
<accession>A0A9W7GG49</accession>
<keyword evidence="4" id="KW-1185">Reference proteome</keyword>
<feature type="region of interest" description="Disordered" evidence="1">
    <location>
        <begin position="19"/>
        <end position="104"/>
    </location>
</feature>
<dbReference type="CDD" id="cd22997">
    <property type="entry name" value="GT_LH"/>
    <property type="match status" value="1"/>
</dbReference>
<evidence type="ECO:0000256" key="1">
    <source>
        <dbReference type="SAM" id="MobiDB-lite"/>
    </source>
</evidence>
<evidence type="ECO:0000313" key="3">
    <source>
        <dbReference type="EMBL" id="GMI45361.1"/>
    </source>
</evidence>
<feature type="compositionally biased region" description="Pro residues" evidence="1">
    <location>
        <begin position="89"/>
        <end position="99"/>
    </location>
</feature>
<name>A0A9W7GG49_9STRA</name>
<comment type="caution">
    <text evidence="3">The sequence shown here is derived from an EMBL/GenBank/DDBJ whole genome shotgun (WGS) entry which is preliminary data.</text>
</comment>
<dbReference type="Pfam" id="PF25342">
    <property type="entry name" value="GT_PLOD"/>
    <property type="match status" value="1"/>
</dbReference>
<organism evidence="3 4">
    <name type="scientific">Triparma columacea</name>
    <dbReference type="NCBI Taxonomy" id="722753"/>
    <lineage>
        <taxon>Eukaryota</taxon>
        <taxon>Sar</taxon>
        <taxon>Stramenopiles</taxon>
        <taxon>Ochrophyta</taxon>
        <taxon>Bolidophyceae</taxon>
        <taxon>Parmales</taxon>
        <taxon>Triparmaceae</taxon>
        <taxon>Triparma</taxon>
    </lineage>
</organism>
<feature type="compositionally biased region" description="Basic and acidic residues" evidence="1">
    <location>
        <begin position="33"/>
        <end position="46"/>
    </location>
</feature>
<dbReference type="AlphaFoldDB" id="A0A9W7GG49"/>
<evidence type="ECO:0000259" key="2">
    <source>
        <dbReference type="Pfam" id="PF25342"/>
    </source>
</evidence>
<reference evidence="4" key="1">
    <citation type="journal article" date="2023" name="Commun. Biol.">
        <title>Genome analysis of Parmales, the sister group of diatoms, reveals the evolutionary specialization of diatoms from phago-mixotrophs to photoautotrophs.</title>
        <authorList>
            <person name="Ban H."/>
            <person name="Sato S."/>
            <person name="Yoshikawa S."/>
            <person name="Yamada K."/>
            <person name="Nakamura Y."/>
            <person name="Ichinomiya M."/>
            <person name="Sato N."/>
            <person name="Blanc-Mathieu R."/>
            <person name="Endo H."/>
            <person name="Kuwata A."/>
            <person name="Ogata H."/>
        </authorList>
    </citation>
    <scope>NUCLEOTIDE SEQUENCE [LARGE SCALE GENOMIC DNA]</scope>
</reference>
<protein>
    <recommendedName>
        <fullName evidence="2">PLOD1-3-like GT domain-containing protein</fullName>
    </recommendedName>
</protein>